<evidence type="ECO:0000256" key="1">
    <source>
        <dbReference type="SAM" id="MobiDB-lite"/>
    </source>
</evidence>
<dbReference type="OrthoDB" id="301415at2759"/>
<feature type="compositionally biased region" description="Basic and acidic residues" evidence="1">
    <location>
        <begin position="9"/>
        <end position="24"/>
    </location>
</feature>
<feature type="compositionally biased region" description="Basic residues" evidence="1">
    <location>
        <begin position="46"/>
        <end position="73"/>
    </location>
</feature>
<reference evidence="2" key="1">
    <citation type="submission" date="2021-10" db="EMBL/GenBank/DDBJ databases">
        <title>Tropical sea cucumber genome reveals ecological adaptation and Cuvierian tubules defense mechanism.</title>
        <authorList>
            <person name="Chen T."/>
        </authorList>
    </citation>
    <scope>NUCLEOTIDE SEQUENCE</scope>
    <source>
        <strain evidence="2">Nanhai2018</strain>
        <tissue evidence="2">Muscle</tissue>
    </source>
</reference>
<accession>A0A9Q0YQY2</accession>
<proteinExistence type="predicted"/>
<protein>
    <submittedName>
        <fullName evidence="2">Uncharacterized protein</fullName>
    </submittedName>
</protein>
<dbReference type="Proteomes" id="UP001152320">
    <property type="component" value="Chromosome 16"/>
</dbReference>
<dbReference type="EMBL" id="JAIZAY010000016">
    <property type="protein sequence ID" value="KAJ8026844.1"/>
    <property type="molecule type" value="Genomic_DNA"/>
</dbReference>
<keyword evidence="3" id="KW-1185">Reference proteome</keyword>
<organism evidence="2 3">
    <name type="scientific">Holothuria leucospilota</name>
    <name type="common">Black long sea cucumber</name>
    <name type="synonym">Mertensiothuria leucospilota</name>
    <dbReference type="NCBI Taxonomy" id="206669"/>
    <lineage>
        <taxon>Eukaryota</taxon>
        <taxon>Metazoa</taxon>
        <taxon>Echinodermata</taxon>
        <taxon>Eleutherozoa</taxon>
        <taxon>Echinozoa</taxon>
        <taxon>Holothuroidea</taxon>
        <taxon>Aspidochirotacea</taxon>
        <taxon>Aspidochirotida</taxon>
        <taxon>Holothuriidae</taxon>
        <taxon>Holothuria</taxon>
    </lineage>
</organism>
<comment type="caution">
    <text evidence="2">The sequence shown here is derived from an EMBL/GenBank/DDBJ whole genome shotgun (WGS) entry which is preliminary data.</text>
</comment>
<evidence type="ECO:0000313" key="3">
    <source>
        <dbReference type="Proteomes" id="UP001152320"/>
    </source>
</evidence>
<evidence type="ECO:0000313" key="2">
    <source>
        <dbReference type="EMBL" id="KAJ8026844.1"/>
    </source>
</evidence>
<gene>
    <name evidence="2" type="ORF">HOLleu_31794</name>
</gene>
<feature type="region of interest" description="Disordered" evidence="1">
    <location>
        <begin position="1"/>
        <end position="24"/>
    </location>
</feature>
<sequence length="359" mass="41083">MNGTCNETSLKKESLGGKQPNTRERVARIFHEPVNLGKEGVNNIKKMPRQNRRQRGRGGRNFHRGRRNPHRAHSQANNEPYESEELMREMKGQSGEVERSKLIKKVTDKPHLVFINNAGFDLHYDLQDSIHDNYWATLLALVKSGYEISVGNKALILAAAWAHKDHVMADRLLALKDHFGLVEVIKALSLLDSGRKIREWEKKLRRMELQKDKPKKGKLSKCKQNIENLKSVQPKVGSVSGALIRHIKKWVHLHTKEELEYFALFYPKENWKKLADICHLNPKKDFQVIPWFLPHCFGEAAPDGSLVQRCSLITAENVNELVSGNEVPFSHIKSLSNVLNDASKVRIATYSKNLSTVLW</sequence>
<name>A0A9Q0YQY2_HOLLE</name>
<dbReference type="AlphaFoldDB" id="A0A9Q0YQY2"/>
<feature type="region of interest" description="Disordered" evidence="1">
    <location>
        <begin position="46"/>
        <end position="86"/>
    </location>
</feature>